<dbReference type="Pfam" id="PF05719">
    <property type="entry name" value="GPP34"/>
    <property type="match status" value="1"/>
</dbReference>
<keyword evidence="3" id="KW-0446">Lipid-binding</keyword>
<dbReference type="RefSeq" id="WP_200326375.1">
    <property type="nucleotide sequence ID" value="NZ_JAENJH010000022.1"/>
</dbReference>
<dbReference type="GO" id="GO:0012505">
    <property type="term" value="C:endomembrane system"/>
    <property type="evidence" value="ECO:0007669"/>
    <property type="project" value="UniProtKB-ARBA"/>
</dbReference>
<dbReference type="InterPro" id="IPR038261">
    <property type="entry name" value="GPP34-like_sf"/>
</dbReference>
<evidence type="ECO:0000256" key="4">
    <source>
        <dbReference type="ARBA" id="ARBA00023136"/>
    </source>
</evidence>
<comment type="caution">
    <text evidence="5">The sequence shown here is derived from an EMBL/GenBank/DDBJ whole genome shotgun (WGS) entry which is preliminary data.</text>
</comment>
<reference evidence="5" key="1">
    <citation type="submission" date="2020-12" db="EMBL/GenBank/DDBJ databases">
        <title>Prauserella sp. ASG 168, a novel actinomycete isolated from cave rock.</title>
        <authorList>
            <person name="Suriyachadkun C."/>
        </authorList>
    </citation>
    <scope>NUCLEOTIDE SEQUENCE</scope>
    <source>
        <strain evidence="5">ASG 168</strain>
    </source>
</reference>
<dbReference type="GO" id="GO:0070273">
    <property type="term" value="F:phosphatidylinositol-4-phosphate binding"/>
    <property type="evidence" value="ECO:0007669"/>
    <property type="project" value="InterPro"/>
</dbReference>
<dbReference type="AlphaFoldDB" id="A0A934R072"/>
<comment type="subcellular location">
    <subcellularLocation>
        <location evidence="1">Golgi apparatus membrane</location>
        <topology evidence="1">Peripheral membrane protein</topology>
        <orientation evidence="1">Cytoplasmic side</orientation>
    </subcellularLocation>
</comment>
<dbReference type="InterPro" id="IPR008628">
    <property type="entry name" value="GPP34-like"/>
</dbReference>
<name>A0A934R072_9PSEU</name>
<keyword evidence="4" id="KW-0472">Membrane</keyword>
<dbReference type="Gene3D" id="1.10.3630.10">
    <property type="entry name" value="yeast vps74-n-term truncation variant domain like"/>
    <property type="match status" value="1"/>
</dbReference>
<organism evidence="5 6">
    <name type="scientific">Prauserella cavernicola</name>
    <dbReference type="NCBI Taxonomy" id="2800127"/>
    <lineage>
        <taxon>Bacteria</taxon>
        <taxon>Bacillati</taxon>
        <taxon>Actinomycetota</taxon>
        <taxon>Actinomycetes</taxon>
        <taxon>Pseudonocardiales</taxon>
        <taxon>Pseudonocardiaceae</taxon>
        <taxon>Prauserella</taxon>
    </lineage>
</organism>
<keyword evidence="6" id="KW-1185">Reference proteome</keyword>
<evidence type="ECO:0000256" key="1">
    <source>
        <dbReference type="ARBA" id="ARBA00004255"/>
    </source>
</evidence>
<protein>
    <submittedName>
        <fullName evidence="5">GPP34 family phosphoprotein</fullName>
    </submittedName>
</protein>
<dbReference type="GO" id="GO:0005737">
    <property type="term" value="C:cytoplasm"/>
    <property type="evidence" value="ECO:0007669"/>
    <property type="project" value="UniProtKB-ARBA"/>
</dbReference>
<evidence type="ECO:0000256" key="2">
    <source>
        <dbReference type="ARBA" id="ARBA00023034"/>
    </source>
</evidence>
<evidence type="ECO:0000256" key="3">
    <source>
        <dbReference type="ARBA" id="ARBA00023121"/>
    </source>
</evidence>
<evidence type="ECO:0000313" key="6">
    <source>
        <dbReference type="Proteomes" id="UP000635245"/>
    </source>
</evidence>
<proteinExistence type="predicted"/>
<gene>
    <name evidence="5" type="ORF">JHE00_34435</name>
</gene>
<accession>A0A934R072</accession>
<sequence>MRDDMLLVEDLTMLLLDDETGTPSAAGTLPYTLGGAVLVELALLGRVTSDGKAALNGPKVFTDGDGPLPDPVLQDAYDKVAERTRRVQPLLLDIGAGLLNTMVDRLVERGQIRREKKKVLGLFPATRLPAVDTGHEAELRRKIRAVLEEGAEPDSARTAALIALLSASGALPSLRPPINWSGTVYKRAKALEEGNWGAEAVSTVVARTAAGIAASTAAVTVAVTVATTN</sequence>
<dbReference type="Proteomes" id="UP000635245">
    <property type="component" value="Unassembled WGS sequence"/>
</dbReference>
<dbReference type="EMBL" id="JAENJH010000022">
    <property type="protein sequence ID" value="MBK1789455.1"/>
    <property type="molecule type" value="Genomic_DNA"/>
</dbReference>
<keyword evidence="2" id="KW-0333">Golgi apparatus</keyword>
<evidence type="ECO:0000313" key="5">
    <source>
        <dbReference type="EMBL" id="MBK1789455.1"/>
    </source>
</evidence>